<dbReference type="CDD" id="cd00672">
    <property type="entry name" value="CysRS_core"/>
    <property type="match status" value="1"/>
</dbReference>
<evidence type="ECO:0000256" key="9">
    <source>
        <dbReference type="ARBA" id="ARBA00022840"/>
    </source>
</evidence>
<feature type="binding site" evidence="13">
    <location>
        <position position="208"/>
    </location>
    <ligand>
        <name>Zn(2+)</name>
        <dbReference type="ChEBI" id="CHEBI:29105"/>
    </ligand>
</feature>
<feature type="short sequence motif" description="'KMSKS' region" evidence="13">
    <location>
        <begin position="265"/>
        <end position="269"/>
    </location>
</feature>
<dbReference type="SUPFAM" id="SSF52374">
    <property type="entry name" value="Nucleotidylyl transferase"/>
    <property type="match status" value="1"/>
</dbReference>
<dbReference type="Pfam" id="PF01406">
    <property type="entry name" value="tRNA-synt_1e"/>
    <property type="match status" value="1"/>
</dbReference>
<feature type="short sequence motif" description="'HIGH' region" evidence="13">
    <location>
        <begin position="29"/>
        <end position="39"/>
    </location>
</feature>
<proteinExistence type="inferred from homology"/>
<evidence type="ECO:0000256" key="10">
    <source>
        <dbReference type="ARBA" id="ARBA00022917"/>
    </source>
</evidence>
<dbReference type="PRINTS" id="PR00983">
    <property type="entry name" value="TRNASYNTHCYS"/>
</dbReference>
<evidence type="ECO:0000256" key="7">
    <source>
        <dbReference type="ARBA" id="ARBA00022741"/>
    </source>
</evidence>
<comment type="cofactor">
    <cofactor evidence="13">
        <name>Zn(2+)</name>
        <dbReference type="ChEBI" id="CHEBI:29105"/>
    </cofactor>
    <text evidence="13">Binds 1 zinc ion per subunit.</text>
</comment>
<keyword evidence="4 13" id="KW-0963">Cytoplasm</keyword>
<dbReference type="InterPro" id="IPR024909">
    <property type="entry name" value="Cys-tRNA/MSH_ligase"/>
</dbReference>
<evidence type="ECO:0000313" key="16">
    <source>
        <dbReference type="Proteomes" id="UP001631949"/>
    </source>
</evidence>
<evidence type="ECO:0000256" key="11">
    <source>
        <dbReference type="ARBA" id="ARBA00023146"/>
    </source>
</evidence>
<feature type="binding site" evidence="13">
    <location>
        <position position="237"/>
    </location>
    <ligand>
        <name>Zn(2+)</name>
        <dbReference type="ChEBI" id="CHEBI:29105"/>
    </ligand>
</feature>
<dbReference type="Pfam" id="PF09190">
    <property type="entry name" value="DALR_2"/>
    <property type="match status" value="1"/>
</dbReference>
<evidence type="ECO:0000256" key="2">
    <source>
        <dbReference type="ARBA" id="ARBA00005594"/>
    </source>
</evidence>
<dbReference type="Proteomes" id="UP001631949">
    <property type="component" value="Unassembled WGS sequence"/>
</dbReference>
<organism evidence="15 16">
    <name type="scientific">Peptococcus simiae</name>
    <dbReference type="NCBI Taxonomy" id="1643805"/>
    <lineage>
        <taxon>Bacteria</taxon>
        <taxon>Bacillati</taxon>
        <taxon>Bacillota</taxon>
        <taxon>Clostridia</taxon>
        <taxon>Eubacteriales</taxon>
        <taxon>Peptococcaceae</taxon>
        <taxon>Peptococcus</taxon>
    </lineage>
</organism>
<keyword evidence="5 13" id="KW-0436">Ligase</keyword>
<evidence type="ECO:0000256" key="8">
    <source>
        <dbReference type="ARBA" id="ARBA00022833"/>
    </source>
</evidence>
<evidence type="ECO:0000313" key="15">
    <source>
        <dbReference type="EMBL" id="MFM9413451.1"/>
    </source>
</evidence>
<keyword evidence="8 13" id="KW-0862">Zinc</keyword>
<keyword evidence="10 13" id="KW-0648">Protein biosynthesis</keyword>
<evidence type="ECO:0000256" key="6">
    <source>
        <dbReference type="ARBA" id="ARBA00022723"/>
    </source>
</evidence>
<feature type="binding site" evidence="13">
    <location>
        <position position="27"/>
    </location>
    <ligand>
        <name>Zn(2+)</name>
        <dbReference type="ChEBI" id="CHEBI:29105"/>
    </ligand>
</feature>
<comment type="catalytic activity">
    <reaction evidence="12 13">
        <text>tRNA(Cys) + L-cysteine + ATP = L-cysteinyl-tRNA(Cys) + AMP + diphosphate</text>
        <dbReference type="Rhea" id="RHEA:17773"/>
        <dbReference type="Rhea" id="RHEA-COMP:9661"/>
        <dbReference type="Rhea" id="RHEA-COMP:9679"/>
        <dbReference type="ChEBI" id="CHEBI:30616"/>
        <dbReference type="ChEBI" id="CHEBI:33019"/>
        <dbReference type="ChEBI" id="CHEBI:35235"/>
        <dbReference type="ChEBI" id="CHEBI:78442"/>
        <dbReference type="ChEBI" id="CHEBI:78517"/>
        <dbReference type="ChEBI" id="CHEBI:456215"/>
        <dbReference type="EC" id="6.1.1.16"/>
    </reaction>
</comment>
<dbReference type="SMART" id="SM00840">
    <property type="entry name" value="DALR_2"/>
    <property type="match status" value="1"/>
</dbReference>
<dbReference type="PANTHER" id="PTHR10890">
    <property type="entry name" value="CYSTEINYL-TRNA SYNTHETASE"/>
    <property type="match status" value="1"/>
</dbReference>
<sequence length="470" mass="53183">MKIYNTLTRQKETFTPVHEGEVRMYVCGPTTYNYIHLGNARPIVVFDTVRRYFSYRGYDVTYVSNFTDVDDKIINRSHEEGKTAAEVAQFYIDAYFEDTGKLNILPADKNPRVSDHMTEIIDFVQELIDAGYAYALDNGDVYFAVRKYEDYGQLSGRNIDDLMAGARVDVDEKKHDPLDFALWKSAKPGEPAWDSPWGQGRPGWHIECSAMSRTYLGQTFDIHGGGQDLIFPHHENEIAQSCSASHADMARYWMHNGFITINEEKMSKSLGNFFLLREILDKFPGDVVRYYLLSVHYRSPLDFDDEKIAAAARGLDRLKNAYHNLLAAQAKAQGTAGEAEASLRDQLQAVRAAFEAGMDDDFNTALGLSALFDLARDVNTYLRQDSHEKALLEEAQKCFDDLLYVFGLDFSANKADDNLADDLMALLIDLRAQARADKQFALADAIRDRLSDLDIILEDGKNGTTWKKSN</sequence>
<dbReference type="Gene3D" id="3.40.50.620">
    <property type="entry name" value="HUPs"/>
    <property type="match status" value="1"/>
</dbReference>
<evidence type="ECO:0000256" key="3">
    <source>
        <dbReference type="ARBA" id="ARBA00011245"/>
    </source>
</evidence>
<dbReference type="NCBIfam" id="TIGR00435">
    <property type="entry name" value="cysS"/>
    <property type="match status" value="1"/>
</dbReference>
<dbReference type="InterPro" id="IPR032678">
    <property type="entry name" value="tRNA-synt_1_cat_dom"/>
</dbReference>
<keyword evidence="6 13" id="KW-0479">Metal-binding</keyword>
<dbReference type="Gene3D" id="1.20.120.1910">
    <property type="entry name" value="Cysteine-tRNA ligase, C-terminal anti-codon recognition domain"/>
    <property type="match status" value="1"/>
</dbReference>
<protein>
    <recommendedName>
        <fullName evidence="13">Cysteine--tRNA ligase</fullName>
        <ecNumber evidence="13">6.1.1.16</ecNumber>
    </recommendedName>
    <alternativeName>
        <fullName evidence="13">Cysteinyl-tRNA synthetase</fullName>
        <shortName evidence="13">CysRS</shortName>
    </alternativeName>
</protein>
<dbReference type="GO" id="GO:0004817">
    <property type="term" value="F:cysteine-tRNA ligase activity"/>
    <property type="evidence" value="ECO:0007669"/>
    <property type="project" value="UniProtKB-EC"/>
</dbReference>
<dbReference type="InterPro" id="IPR015273">
    <property type="entry name" value="Cys-tRNA-synt_Ia_DALR"/>
</dbReference>
<dbReference type="EMBL" id="JBJUVG010000003">
    <property type="protein sequence ID" value="MFM9413451.1"/>
    <property type="molecule type" value="Genomic_DNA"/>
</dbReference>
<feature type="domain" description="Cysteinyl-tRNA synthetase class Ia DALR" evidence="14">
    <location>
        <begin position="353"/>
        <end position="417"/>
    </location>
</feature>
<gene>
    <name evidence="13 15" type="primary">cysS</name>
    <name evidence="15" type="ORF">ACKQTC_03620</name>
</gene>
<dbReference type="SUPFAM" id="SSF47323">
    <property type="entry name" value="Anticodon-binding domain of a subclass of class I aminoacyl-tRNA synthetases"/>
    <property type="match status" value="1"/>
</dbReference>
<comment type="similarity">
    <text evidence="2 13">Belongs to the class-I aminoacyl-tRNA synthetase family.</text>
</comment>
<accession>A0ABW9GXY3</accession>
<feature type="binding site" evidence="13">
    <location>
        <position position="233"/>
    </location>
    <ligand>
        <name>Zn(2+)</name>
        <dbReference type="ChEBI" id="CHEBI:29105"/>
    </ligand>
</feature>
<dbReference type="InterPro" id="IPR014729">
    <property type="entry name" value="Rossmann-like_a/b/a_fold"/>
</dbReference>
<comment type="subunit">
    <text evidence="3 13">Monomer.</text>
</comment>
<dbReference type="HAMAP" id="MF_00041">
    <property type="entry name" value="Cys_tRNA_synth"/>
    <property type="match status" value="1"/>
</dbReference>
<feature type="binding site" evidence="13">
    <location>
        <position position="268"/>
    </location>
    <ligand>
        <name>ATP</name>
        <dbReference type="ChEBI" id="CHEBI:30616"/>
    </ligand>
</feature>
<name>A0ABW9GXY3_9FIRM</name>
<dbReference type="EC" id="6.1.1.16" evidence="13"/>
<evidence type="ECO:0000256" key="12">
    <source>
        <dbReference type="ARBA" id="ARBA00047398"/>
    </source>
</evidence>
<dbReference type="InterPro" id="IPR009080">
    <property type="entry name" value="tRNAsynth_Ia_anticodon-bd"/>
</dbReference>
<reference evidence="15 16" key="1">
    <citation type="journal article" date="2016" name="Int. J. Syst. Evol. Microbiol.">
        <title>Peptococcus simiae sp. nov., isolated from rhesus macaque faeces and emended description of the genus Peptococcus.</title>
        <authorList>
            <person name="Shkoporov A.N."/>
            <person name="Efimov B.A."/>
            <person name="Kondova I."/>
            <person name="Ouwerling B."/>
            <person name="Chaplin A.V."/>
            <person name="Shcherbakova V.A."/>
            <person name="Langermans J.A.M."/>
        </authorList>
    </citation>
    <scope>NUCLEOTIDE SEQUENCE [LARGE SCALE GENOMIC DNA]</scope>
    <source>
        <strain evidence="15 16">M108</strain>
    </source>
</reference>
<keyword evidence="7 13" id="KW-0547">Nucleotide-binding</keyword>
<keyword evidence="9 13" id="KW-0067">ATP-binding</keyword>
<evidence type="ECO:0000256" key="5">
    <source>
        <dbReference type="ARBA" id="ARBA00022598"/>
    </source>
</evidence>
<keyword evidence="16" id="KW-1185">Reference proteome</keyword>
<comment type="subcellular location">
    <subcellularLocation>
        <location evidence="1 13">Cytoplasm</location>
    </subcellularLocation>
</comment>
<dbReference type="RefSeq" id="WP_408977116.1">
    <property type="nucleotide sequence ID" value="NZ_JBJUVG010000003.1"/>
</dbReference>
<keyword evidence="11 13" id="KW-0030">Aminoacyl-tRNA synthetase</keyword>
<comment type="caution">
    <text evidence="15">The sequence shown here is derived from an EMBL/GenBank/DDBJ whole genome shotgun (WGS) entry which is preliminary data.</text>
</comment>
<evidence type="ECO:0000256" key="1">
    <source>
        <dbReference type="ARBA" id="ARBA00004496"/>
    </source>
</evidence>
<dbReference type="PANTHER" id="PTHR10890:SF3">
    <property type="entry name" value="CYSTEINE--TRNA LIGASE, CYTOPLASMIC"/>
    <property type="match status" value="1"/>
</dbReference>
<evidence type="ECO:0000256" key="13">
    <source>
        <dbReference type="HAMAP-Rule" id="MF_00041"/>
    </source>
</evidence>
<dbReference type="InterPro" id="IPR015803">
    <property type="entry name" value="Cys-tRNA-ligase"/>
</dbReference>
<evidence type="ECO:0000256" key="4">
    <source>
        <dbReference type="ARBA" id="ARBA00022490"/>
    </source>
</evidence>
<evidence type="ECO:0000259" key="14">
    <source>
        <dbReference type="SMART" id="SM00840"/>
    </source>
</evidence>